<dbReference type="EMBL" id="JACHJP010000001">
    <property type="protein sequence ID" value="MBB4913645.1"/>
    <property type="molecule type" value="Genomic_DNA"/>
</dbReference>
<evidence type="ECO:0000313" key="2">
    <source>
        <dbReference type="EMBL" id="MBB4913645.1"/>
    </source>
</evidence>
<name>A0A7W7QHE5_9ACTN</name>
<comment type="caution">
    <text evidence="2">The sequence shown here is derived from an EMBL/GenBank/DDBJ whole genome shotgun (WGS) entry which is preliminary data.</text>
</comment>
<organism evidence="2 3">
    <name type="scientific">Streptosporangium saharense</name>
    <dbReference type="NCBI Taxonomy" id="1706840"/>
    <lineage>
        <taxon>Bacteria</taxon>
        <taxon>Bacillati</taxon>
        <taxon>Actinomycetota</taxon>
        <taxon>Actinomycetes</taxon>
        <taxon>Streptosporangiales</taxon>
        <taxon>Streptosporangiaceae</taxon>
        <taxon>Streptosporangium</taxon>
    </lineage>
</organism>
<dbReference type="AlphaFoldDB" id="A0A7W7QHE5"/>
<sequence>MAHHGFDEPEGTESCLKSHTPAVDAPFEWREDDDE</sequence>
<accession>A0A7W7QHE5</accession>
<evidence type="ECO:0000313" key="3">
    <source>
        <dbReference type="Proteomes" id="UP000552644"/>
    </source>
</evidence>
<proteinExistence type="predicted"/>
<gene>
    <name evidence="2" type="ORF">FHS44_000717</name>
</gene>
<dbReference type="Proteomes" id="UP000552644">
    <property type="component" value="Unassembled WGS sequence"/>
</dbReference>
<evidence type="ECO:0000256" key="1">
    <source>
        <dbReference type="SAM" id="MobiDB-lite"/>
    </source>
</evidence>
<keyword evidence="3" id="KW-1185">Reference proteome</keyword>
<feature type="region of interest" description="Disordered" evidence="1">
    <location>
        <begin position="1"/>
        <end position="35"/>
    </location>
</feature>
<reference evidence="2 3" key="1">
    <citation type="submission" date="2020-08" db="EMBL/GenBank/DDBJ databases">
        <title>Genomic Encyclopedia of Type Strains, Phase III (KMG-III): the genomes of soil and plant-associated and newly described type strains.</title>
        <authorList>
            <person name="Whitman W."/>
        </authorList>
    </citation>
    <scope>NUCLEOTIDE SEQUENCE [LARGE SCALE GENOMIC DNA]</scope>
    <source>
        <strain evidence="2 3">CECT 8840</strain>
    </source>
</reference>
<protein>
    <submittedName>
        <fullName evidence="2">Uncharacterized protein</fullName>
    </submittedName>
</protein>